<dbReference type="Proteomes" id="UP000663829">
    <property type="component" value="Unassembled WGS sequence"/>
</dbReference>
<proteinExistence type="predicted"/>
<organism evidence="1 3">
    <name type="scientific">Didymodactylos carnosus</name>
    <dbReference type="NCBI Taxonomy" id="1234261"/>
    <lineage>
        <taxon>Eukaryota</taxon>
        <taxon>Metazoa</taxon>
        <taxon>Spiralia</taxon>
        <taxon>Gnathifera</taxon>
        <taxon>Rotifera</taxon>
        <taxon>Eurotatoria</taxon>
        <taxon>Bdelloidea</taxon>
        <taxon>Philodinida</taxon>
        <taxon>Philodinidae</taxon>
        <taxon>Didymodactylos</taxon>
    </lineage>
</organism>
<evidence type="ECO:0000313" key="2">
    <source>
        <dbReference type="EMBL" id="CAF3869838.1"/>
    </source>
</evidence>
<dbReference type="AlphaFoldDB" id="A0A814PIZ8"/>
<evidence type="ECO:0000313" key="3">
    <source>
        <dbReference type="Proteomes" id="UP000663829"/>
    </source>
</evidence>
<keyword evidence="3" id="KW-1185">Reference proteome</keyword>
<protein>
    <submittedName>
        <fullName evidence="1">Uncharacterized protein</fullName>
    </submittedName>
</protein>
<dbReference type="EMBL" id="CAJNOQ010005617">
    <property type="protein sequence ID" value="CAF1105213.1"/>
    <property type="molecule type" value="Genomic_DNA"/>
</dbReference>
<sequence>MKADAFIGRSPYQLTNKSGYIKLIRQAFQFVERYFQEKFKDEDGKIHSTFAEHLTLAKLYCQLEDASTFISGDEDVSMHDMDFFEPGSKRAKDTQPTYINAFNGIYSLLKGTMLYNKDIADRSLTLLCPTIGNCWSQILEYFTSSNATNGLYERILYWCISNLNFVENTLPLNKNLVSLGQLFVIRMLIGFRVCEYETDAIAYLQPILKGLRLNRSPPQMRCIPSHNNKPLERRSADLIERIAFVIQNVFDVLKVLNGIEDLKFHTIAKETLTRIKENIQILYGKNDDDSNIDDGRMGYPNNIDLKDLAVVRITTVSKPPKKSMKITLAAVKAAVRIYDDLFYPQALHLFCSEPDNHQKEIGNLEHQHAILQTPFNAFSLSTLTRSGCIFHNHTRDKIHVYGLLADLVEKKFYHMANISMTPQILIADGFTEMEEIVLNGVDQSAVSKLNDENNTNGLSINDYTGGLLIYKALVPNCINLYIYNIFCFFYRYTSTLSNNIPLSDKTNTSSNSERTTFSTVRGVLSEKIKDICGKVLMIDSPLLSRTLLNRSISGHNMTDIHKACEVLIKMKLLSLKTDFLANKHSYRPCYLKLLPHTAVEEINFSMMLKDVEIKDIQMYFNTMKKIKTKNLAFVTQDALALFNSPPYCEHVLKIGERLVMKPTGRKVWNFDNSERNVDVVKSTANNANISMHS</sequence>
<comment type="caution">
    <text evidence="1">The sequence shown here is derived from an EMBL/GenBank/DDBJ whole genome shotgun (WGS) entry which is preliminary data.</text>
</comment>
<accession>A0A814PIZ8</accession>
<gene>
    <name evidence="1" type="ORF">GPM918_LOCUS18950</name>
    <name evidence="2" type="ORF">SRO942_LOCUS18947</name>
</gene>
<dbReference type="Proteomes" id="UP000681722">
    <property type="component" value="Unassembled WGS sequence"/>
</dbReference>
<dbReference type="OrthoDB" id="10006791at2759"/>
<name>A0A814PIZ8_9BILA</name>
<dbReference type="EMBL" id="CAJOBC010005617">
    <property type="protein sequence ID" value="CAF3869838.1"/>
    <property type="molecule type" value="Genomic_DNA"/>
</dbReference>
<evidence type="ECO:0000313" key="1">
    <source>
        <dbReference type="EMBL" id="CAF1105213.1"/>
    </source>
</evidence>
<reference evidence="1" key="1">
    <citation type="submission" date="2021-02" db="EMBL/GenBank/DDBJ databases">
        <authorList>
            <person name="Nowell W R."/>
        </authorList>
    </citation>
    <scope>NUCLEOTIDE SEQUENCE</scope>
</reference>